<dbReference type="SUPFAM" id="SSF53448">
    <property type="entry name" value="Nucleotide-diphospho-sugar transferases"/>
    <property type="match status" value="1"/>
</dbReference>
<evidence type="ECO:0000256" key="1">
    <source>
        <dbReference type="ARBA" id="ARBA00022679"/>
    </source>
</evidence>
<dbReference type="PANTHER" id="PTHR32385:SF15">
    <property type="entry name" value="INOSITOL PHOSPHOCERAMIDE MANNOSYLTRANSFERASE 1"/>
    <property type="match status" value="1"/>
</dbReference>
<dbReference type="SMART" id="SM00028">
    <property type="entry name" value="TPR"/>
    <property type="match status" value="6"/>
</dbReference>
<sequence>MKDPTALATVNRCRQLLEQGDVDGARLLAQQALRTWPSNASLQKLLGSCMLRLGLHSEAVPIFEALLQEGGFNPSIAMQLANALRRLGQMEKAAATYREVLDMQPNNERAHIGLIEIAFFGGEIPTAFSSCTKALVAVPENQRIRHLHARCLRSLGKPNEAKVILERLLSEQPQNISFAIELATTCQELGDLATADQLFRRVLAAEPDSPHALRGIVAIAEATYGANAAIKILETAVGQTASNTDSGSATPCMPTAPRWSLHLANLCIKVGDQTRAAQILLSLEKSEQVIPENELVLFIQLSERLGQIDVLSGLVMRVLEMSSIRLNLALAVLQLALSTEDPNLVAKAQEEMTRRIHPEDRLQFRAEERMLTVGPLDALAAILEEPRARRSAREAQLLSRFLLAAGRTRLALRYLRFCSRRWPGSARIRSELISSFVANGQNAEALAWLDRERTSLAESEYKKLRLRILIQTDAYDEALSLLDQQLQSGQNAKSLDQRLRLLIALGRLEDAEKAETAARQDPGQRRSRAAHFGSTLAGTLLTELRMYRHALTSVRTLDERLALIETNYHAAFEEIRSHISSTAPAKLRESSIPRRIVQYWNDSSPPPDISAAMRSWQGVAGWKYLRLDRRDARYWLAATLGSDHARAFSLARHVAEEADFLRYCLLFHGGGIYADADDLLVGHPDTIVSEGSGMVVFTEIFGAICNNLICAPPGHPALGRAVALVKDALLRRDNDSVWLKTGPGALTRAIAGHLASDGDGVTIRPQESMLAQVRPHLKLPYKRGSRYWNNDQTKRLYKEIWGSTA</sequence>
<dbReference type="GO" id="GO:0051999">
    <property type="term" value="P:mannosyl-inositol phosphorylceramide biosynthetic process"/>
    <property type="evidence" value="ECO:0007669"/>
    <property type="project" value="TreeGrafter"/>
</dbReference>
<dbReference type="SUPFAM" id="SSF48452">
    <property type="entry name" value="TPR-like"/>
    <property type="match status" value="2"/>
</dbReference>
<proteinExistence type="predicted"/>
<protein>
    <submittedName>
        <fullName evidence="3">Tetratricopeptide repeat protein</fullName>
    </submittedName>
</protein>
<keyword evidence="2" id="KW-0802">TPR repeat</keyword>
<dbReference type="Pfam" id="PF13432">
    <property type="entry name" value="TPR_16"/>
    <property type="match status" value="2"/>
</dbReference>
<dbReference type="InterPro" id="IPR051706">
    <property type="entry name" value="Glycosyltransferase_domain"/>
</dbReference>
<keyword evidence="4" id="KW-1185">Reference proteome</keyword>
<dbReference type="GO" id="GO:0016020">
    <property type="term" value="C:membrane"/>
    <property type="evidence" value="ECO:0007669"/>
    <property type="project" value="GOC"/>
</dbReference>
<feature type="repeat" description="TPR" evidence="2">
    <location>
        <begin position="74"/>
        <end position="107"/>
    </location>
</feature>
<dbReference type="InterPro" id="IPR011990">
    <property type="entry name" value="TPR-like_helical_dom_sf"/>
</dbReference>
<dbReference type="Pfam" id="PF13428">
    <property type="entry name" value="TPR_14"/>
    <property type="match status" value="1"/>
</dbReference>
<dbReference type="Pfam" id="PF04488">
    <property type="entry name" value="Gly_transf_sug"/>
    <property type="match status" value="1"/>
</dbReference>
<keyword evidence="1" id="KW-0808">Transferase</keyword>
<dbReference type="PANTHER" id="PTHR32385">
    <property type="entry name" value="MANNOSYL PHOSPHORYLINOSITOL CERAMIDE SYNTHASE"/>
    <property type="match status" value="1"/>
</dbReference>
<dbReference type="AlphaFoldDB" id="A0A7X6GZR4"/>
<reference evidence="3 4" key="1">
    <citation type="submission" date="2020-04" db="EMBL/GenBank/DDBJ databases">
        <authorList>
            <person name="Yoon J."/>
        </authorList>
    </citation>
    <scope>NUCLEOTIDE SEQUENCE [LARGE SCALE GENOMIC DNA]</scope>
    <source>
        <strain evidence="3 4">KMU-115</strain>
    </source>
</reference>
<dbReference type="RefSeq" id="WP_168623730.1">
    <property type="nucleotide sequence ID" value="NZ_JAAZQQ010000004.1"/>
</dbReference>
<evidence type="ECO:0000313" key="3">
    <source>
        <dbReference type="EMBL" id="NKX45333.1"/>
    </source>
</evidence>
<name>A0A7X6GZR4_9RHOB</name>
<dbReference type="PROSITE" id="PS50005">
    <property type="entry name" value="TPR"/>
    <property type="match status" value="1"/>
</dbReference>
<organism evidence="3 4">
    <name type="scientific">Roseicyclus persicicus</name>
    <dbReference type="NCBI Taxonomy" id="2650661"/>
    <lineage>
        <taxon>Bacteria</taxon>
        <taxon>Pseudomonadati</taxon>
        <taxon>Pseudomonadota</taxon>
        <taxon>Alphaproteobacteria</taxon>
        <taxon>Rhodobacterales</taxon>
        <taxon>Roseobacteraceae</taxon>
        <taxon>Roseicyclus</taxon>
    </lineage>
</organism>
<dbReference type="Proteomes" id="UP000526408">
    <property type="component" value="Unassembled WGS sequence"/>
</dbReference>
<dbReference type="InterPro" id="IPR019734">
    <property type="entry name" value="TPR_rpt"/>
</dbReference>
<dbReference type="Pfam" id="PF14559">
    <property type="entry name" value="TPR_19"/>
    <property type="match status" value="1"/>
</dbReference>
<dbReference type="Gene3D" id="1.25.40.10">
    <property type="entry name" value="Tetratricopeptide repeat domain"/>
    <property type="match status" value="2"/>
</dbReference>
<evidence type="ECO:0000256" key="2">
    <source>
        <dbReference type="PROSITE-ProRule" id="PRU00339"/>
    </source>
</evidence>
<dbReference type="GO" id="GO:0000030">
    <property type="term" value="F:mannosyltransferase activity"/>
    <property type="evidence" value="ECO:0007669"/>
    <property type="project" value="TreeGrafter"/>
</dbReference>
<evidence type="ECO:0000313" key="4">
    <source>
        <dbReference type="Proteomes" id="UP000526408"/>
    </source>
</evidence>
<dbReference type="Gene3D" id="3.90.550.20">
    <property type="match status" value="1"/>
</dbReference>
<comment type="caution">
    <text evidence="3">The sequence shown here is derived from an EMBL/GenBank/DDBJ whole genome shotgun (WGS) entry which is preliminary data.</text>
</comment>
<dbReference type="EMBL" id="JAAZQQ010000004">
    <property type="protein sequence ID" value="NKX45333.1"/>
    <property type="molecule type" value="Genomic_DNA"/>
</dbReference>
<accession>A0A7X6GZR4</accession>
<gene>
    <name evidence="3" type="ORF">HCU73_12125</name>
</gene>
<dbReference type="InterPro" id="IPR029044">
    <property type="entry name" value="Nucleotide-diphossugar_trans"/>
</dbReference>
<dbReference type="InterPro" id="IPR007577">
    <property type="entry name" value="GlycoTrfase_DXD_sugar-bd_CS"/>
</dbReference>